<evidence type="ECO:0000256" key="4">
    <source>
        <dbReference type="ARBA" id="ARBA00023242"/>
    </source>
</evidence>
<evidence type="ECO:0000313" key="7">
    <source>
        <dbReference type="WBParaSite" id="Csp11.Scaffold629.g8682.t1"/>
    </source>
</evidence>
<dbReference type="GO" id="GO:0003700">
    <property type="term" value="F:DNA-binding transcription factor activity"/>
    <property type="evidence" value="ECO:0007669"/>
    <property type="project" value="InterPro"/>
</dbReference>
<organism evidence="6 7">
    <name type="scientific">Caenorhabditis tropicalis</name>
    <dbReference type="NCBI Taxonomy" id="1561998"/>
    <lineage>
        <taxon>Eukaryota</taxon>
        <taxon>Metazoa</taxon>
        <taxon>Ecdysozoa</taxon>
        <taxon>Nematoda</taxon>
        <taxon>Chromadorea</taxon>
        <taxon>Rhabditida</taxon>
        <taxon>Rhabditina</taxon>
        <taxon>Rhabditomorpha</taxon>
        <taxon>Rhabditoidea</taxon>
        <taxon>Rhabditidae</taxon>
        <taxon>Peloderinae</taxon>
        <taxon>Caenorhabditis</taxon>
    </lineage>
</organism>
<keyword evidence="2" id="KW-0238">DNA-binding</keyword>
<evidence type="ECO:0000256" key="2">
    <source>
        <dbReference type="ARBA" id="ARBA00023125"/>
    </source>
</evidence>
<dbReference type="Gene3D" id="2.60.40.820">
    <property type="entry name" value="Transcription factor, T-box"/>
    <property type="match status" value="1"/>
</dbReference>
<protein>
    <submittedName>
        <fullName evidence="7">T-box domain-containing protein</fullName>
    </submittedName>
</protein>
<keyword evidence="6" id="KW-1185">Reference proteome</keyword>
<dbReference type="GO" id="GO:0003677">
    <property type="term" value="F:DNA binding"/>
    <property type="evidence" value="ECO:0007669"/>
    <property type="project" value="UniProtKB-KW"/>
</dbReference>
<feature type="domain" description="T-box" evidence="5">
    <location>
        <begin position="8"/>
        <end position="173"/>
    </location>
</feature>
<dbReference type="Proteomes" id="UP000095282">
    <property type="component" value="Unplaced"/>
</dbReference>
<evidence type="ECO:0000256" key="3">
    <source>
        <dbReference type="ARBA" id="ARBA00023163"/>
    </source>
</evidence>
<name>A0A1I7UF37_9PELO</name>
<dbReference type="InterPro" id="IPR008967">
    <property type="entry name" value="p53-like_TF_DNA-bd_sf"/>
</dbReference>
<dbReference type="SUPFAM" id="SSF49417">
    <property type="entry name" value="p53-like transcription factors"/>
    <property type="match status" value="1"/>
</dbReference>
<dbReference type="GO" id="GO:0005634">
    <property type="term" value="C:nucleus"/>
    <property type="evidence" value="ECO:0007669"/>
    <property type="project" value="InterPro"/>
</dbReference>
<dbReference type="AlphaFoldDB" id="A0A1I7UF37"/>
<dbReference type="InterPro" id="IPR046360">
    <property type="entry name" value="T-box_DNA-bd"/>
</dbReference>
<accession>A0A1I7UF37</accession>
<evidence type="ECO:0000313" key="6">
    <source>
        <dbReference type="Proteomes" id="UP000095282"/>
    </source>
</evidence>
<dbReference type="InterPro" id="IPR036960">
    <property type="entry name" value="T-box_sf"/>
</dbReference>
<sequence>MANGPIKVTLRDDKMFEDLTRFPMEQRSSKFGSPFHPKLFVKITVNESADYKLWIRFEKMSSRLNYTNDQWQVGEGGGEFTHPVLDLGTVIGSTYAEVDTPLDFHISNDVDCTNQNTVHLDSYCYYQPVICVAKINNDEEGKTTFFPTSEFIFHNLGFIVVTNFFNQGFIAFKKNALRGRKNPEIRATPWIMTQLSLCSSLIKQHFYEPCSTAQRRVVSELKNNVEHQDEPIKPPASDIKEDINLIEEYWNHMHEVDNMGYFPNRGPSQQCDSMLRLLEDSFIHQSIDFCFLEHFLLSSCF</sequence>
<dbReference type="GO" id="GO:0045893">
    <property type="term" value="P:positive regulation of DNA-templated transcription"/>
    <property type="evidence" value="ECO:0007669"/>
    <property type="project" value="InterPro"/>
</dbReference>
<evidence type="ECO:0000259" key="5">
    <source>
        <dbReference type="Pfam" id="PF00907"/>
    </source>
</evidence>
<keyword evidence="3" id="KW-0804">Transcription</keyword>
<reference evidence="7" key="1">
    <citation type="submission" date="2016-11" db="UniProtKB">
        <authorList>
            <consortium name="WormBaseParasite"/>
        </authorList>
    </citation>
    <scope>IDENTIFICATION</scope>
</reference>
<keyword evidence="4" id="KW-0539">Nucleus</keyword>
<dbReference type="WBParaSite" id="Csp11.Scaffold629.g8682.t1">
    <property type="protein sequence ID" value="Csp11.Scaffold629.g8682.t1"/>
    <property type="gene ID" value="Csp11.Scaffold629.g8682"/>
</dbReference>
<keyword evidence="1" id="KW-0805">Transcription regulation</keyword>
<evidence type="ECO:0000256" key="1">
    <source>
        <dbReference type="ARBA" id="ARBA00023015"/>
    </source>
</evidence>
<proteinExistence type="predicted"/>
<dbReference type="Pfam" id="PF00907">
    <property type="entry name" value="T-box"/>
    <property type="match status" value="1"/>
</dbReference>